<comment type="subcellular location">
    <subcellularLocation>
        <location evidence="9">Endoplasmic reticulum membrane</location>
        <topology evidence="9">Multi-pass membrane protein</topology>
    </subcellularLocation>
    <subcellularLocation>
        <location evidence="9">Golgi apparatus membrane</location>
        <topology evidence="9">Multi-pass membrane protein</topology>
    </subcellularLocation>
</comment>
<evidence type="ECO:0000256" key="2">
    <source>
        <dbReference type="ARBA" id="ARBA00022448"/>
    </source>
</evidence>
<evidence type="ECO:0000313" key="12">
    <source>
        <dbReference type="Proteomes" id="UP001174909"/>
    </source>
</evidence>
<keyword evidence="2 9" id="KW-0813">Transport</keyword>
<comment type="caution">
    <text evidence="11">The sequence shown here is derived from an EMBL/GenBank/DDBJ whole genome shotgun (WGS) entry which is preliminary data.</text>
</comment>
<evidence type="ECO:0000256" key="6">
    <source>
        <dbReference type="ARBA" id="ARBA00022989"/>
    </source>
</evidence>
<comment type="similarity">
    <text evidence="1 9">Belongs to the YIF1 family.</text>
</comment>
<evidence type="ECO:0000256" key="3">
    <source>
        <dbReference type="ARBA" id="ARBA00022692"/>
    </source>
</evidence>
<keyword evidence="4 9" id="KW-0256">Endoplasmic reticulum</keyword>
<keyword evidence="6 9" id="KW-1133">Transmembrane helix</keyword>
<dbReference type="Pfam" id="PF03878">
    <property type="entry name" value="YIF1"/>
    <property type="match status" value="1"/>
</dbReference>
<feature type="region of interest" description="Disordered" evidence="10">
    <location>
        <begin position="1"/>
        <end position="33"/>
    </location>
</feature>
<name>A0AA35S6Y7_GEOBA</name>
<dbReference type="InterPro" id="IPR005578">
    <property type="entry name" value="Yif1_fam"/>
</dbReference>
<evidence type="ECO:0000256" key="5">
    <source>
        <dbReference type="ARBA" id="ARBA00022927"/>
    </source>
</evidence>
<accession>A0AA35S6Y7</accession>
<dbReference type="GO" id="GO:0006888">
    <property type="term" value="P:endoplasmic reticulum to Golgi vesicle-mediated transport"/>
    <property type="evidence" value="ECO:0007669"/>
    <property type="project" value="UniProtKB-UniRule"/>
</dbReference>
<comment type="function">
    <text evidence="9">Has a role in transport between endoplasmic reticulum and Golgi.</text>
</comment>
<dbReference type="EMBL" id="CASHTH010002071">
    <property type="protein sequence ID" value="CAI8024344.1"/>
    <property type="molecule type" value="Genomic_DNA"/>
</dbReference>
<feature type="transmembrane region" description="Helical" evidence="9">
    <location>
        <begin position="221"/>
        <end position="243"/>
    </location>
</feature>
<feature type="transmembrane region" description="Helical" evidence="9">
    <location>
        <begin position="194"/>
        <end position="215"/>
    </location>
</feature>
<dbReference type="GO" id="GO:0005793">
    <property type="term" value="C:endoplasmic reticulum-Golgi intermediate compartment"/>
    <property type="evidence" value="ECO:0007669"/>
    <property type="project" value="UniProtKB-UniRule"/>
</dbReference>
<evidence type="ECO:0000256" key="1">
    <source>
        <dbReference type="ARBA" id="ARBA00009727"/>
    </source>
</evidence>
<proteinExistence type="inferred from homology"/>
<keyword evidence="7 9" id="KW-0333">Golgi apparatus</keyword>
<dbReference type="GO" id="GO:0000139">
    <property type="term" value="C:Golgi membrane"/>
    <property type="evidence" value="ECO:0007669"/>
    <property type="project" value="UniProtKB-SubCell"/>
</dbReference>
<protein>
    <recommendedName>
        <fullName evidence="9">Protein YIF1</fullName>
    </recommendedName>
</protein>
<evidence type="ECO:0000256" key="7">
    <source>
        <dbReference type="ARBA" id="ARBA00023034"/>
    </source>
</evidence>
<gene>
    <name evidence="11" type="ORF">GBAR_LOCUS14148</name>
</gene>
<evidence type="ECO:0000256" key="10">
    <source>
        <dbReference type="SAM" id="MobiDB-lite"/>
    </source>
</evidence>
<evidence type="ECO:0000256" key="4">
    <source>
        <dbReference type="ARBA" id="ARBA00022824"/>
    </source>
</evidence>
<dbReference type="PANTHER" id="PTHR14083:SF0">
    <property type="entry name" value="YIP1D-INTERACTING FACTOR 1, ISOFORM C"/>
    <property type="match status" value="1"/>
</dbReference>
<keyword evidence="5 9" id="KW-0653">Protein transport</keyword>
<keyword evidence="3 9" id="KW-0812">Transmembrane</keyword>
<dbReference type="PANTHER" id="PTHR14083">
    <property type="entry name" value="YIP1 INTERACTING FACTOR HOMOLOG YIF1 PROTEIN"/>
    <property type="match status" value="1"/>
</dbReference>
<evidence type="ECO:0000313" key="11">
    <source>
        <dbReference type="EMBL" id="CAI8024344.1"/>
    </source>
</evidence>
<sequence>MAQGPGQHQGYGVPASAPPPNAPLFQDTSGLTQFPPPPSMAAAQHLINNPMVSAAAVQYGSEFAQQGQAYVNKGINRLLAITNLKTYFAVDTSYVLKKLSLLLFPYTHRNWMVGYGESGRTSPKDDINAPDLYIPVMGLVTFVLLNGVVLGTQSRFTPEALGVAGSSLLAWLAAEVLLLWLCLYLLAVTSQLRWLDIISFCGYKYVSMIVSVGLSLVGGSTVYYCALGYTALAITYFMVYSYLQLHYEPNSLPLCYRSRV</sequence>
<keyword evidence="12" id="KW-1185">Reference proteome</keyword>
<keyword evidence="8 9" id="KW-0472">Membrane</keyword>
<feature type="transmembrane region" description="Helical" evidence="9">
    <location>
        <begin position="168"/>
        <end position="187"/>
    </location>
</feature>
<dbReference type="GO" id="GO:0015031">
    <property type="term" value="P:protein transport"/>
    <property type="evidence" value="ECO:0007669"/>
    <property type="project" value="UniProtKB-KW"/>
</dbReference>
<feature type="transmembrane region" description="Helical" evidence="9">
    <location>
        <begin position="132"/>
        <end position="156"/>
    </location>
</feature>
<organism evidence="11 12">
    <name type="scientific">Geodia barretti</name>
    <name type="common">Barrett's horny sponge</name>
    <dbReference type="NCBI Taxonomy" id="519541"/>
    <lineage>
        <taxon>Eukaryota</taxon>
        <taxon>Metazoa</taxon>
        <taxon>Porifera</taxon>
        <taxon>Demospongiae</taxon>
        <taxon>Heteroscleromorpha</taxon>
        <taxon>Tetractinellida</taxon>
        <taxon>Astrophorina</taxon>
        <taxon>Geodiidae</taxon>
        <taxon>Geodia</taxon>
    </lineage>
</organism>
<dbReference type="AlphaFoldDB" id="A0AA35S6Y7"/>
<evidence type="ECO:0000256" key="8">
    <source>
        <dbReference type="ARBA" id="ARBA00023136"/>
    </source>
</evidence>
<evidence type="ECO:0000256" key="9">
    <source>
        <dbReference type="RuleBase" id="RU368073"/>
    </source>
</evidence>
<dbReference type="GO" id="GO:0005789">
    <property type="term" value="C:endoplasmic reticulum membrane"/>
    <property type="evidence" value="ECO:0007669"/>
    <property type="project" value="UniProtKB-SubCell"/>
</dbReference>
<dbReference type="Proteomes" id="UP001174909">
    <property type="component" value="Unassembled WGS sequence"/>
</dbReference>
<dbReference type="GO" id="GO:0030134">
    <property type="term" value="C:COPII-coated ER to Golgi transport vesicle"/>
    <property type="evidence" value="ECO:0007669"/>
    <property type="project" value="TreeGrafter"/>
</dbReference>
<reference evidence="11" key="1">
    <citation type="submission" date="2023-03" db="EMBL/GenBank/DDBJ databases">
        <authorList>
            <person name="Steffen K."/>
            <person name="Cardenas P."/>
        </authorList>
    </citation>
    <scope>NUCLEOTIDE SEQUENCE</scope>
</reference>